<feature type="compositionally biased region" description="Low complexity" evidence="1">
    <location>
        <begin position="1"/>
        <end position="14"/>
    </location>
</feature>
<dbReference type="Proteomes" id="UP000295497">
    <property type="component" value="Chromosome"/>
</dbReference>
<feature type="region of interest" description="Disordered" evidence="1">
    <location>
        <begin position="1"/>
        <end position="25"/>
    </location>
</feature>
<evidence type="ECO:0000256" key="1">
    <source>
        <dbReference type="SAM" id="MobiDB-lite"/>
    </source>
</evidence>
<dbReference type="EMBL" id="CP012672">
    <property type="protein sequence ID" value="AUX29780.1"/>
    <property type="molecule type" value="Genomic_DNA"/>
</dbReference>
<evidence type="ECO:0000313" key="3">
    <source>
        <dbReference type="Proteomes" id="UP000295497"/>
    </source>
</evidence>
<accession>A0A4P2QIM1</accession>
<reference evidence="2 3" key="1">
    <citation type="submission" date="2015-09" db="EMBL/GenBank/DDBJ databases">
        <title>Sorangium comparison.</title>
        <authorList>
            <person name="Zaburannyi N."/>
            <person name="Bunk B."/>
            <person name="Overmann J."/>
            <person name="Mueller R."/>
        </authorList>
    </citation>
    <scope>NUCLEOTIDE SEQUENCE [LARGE SCALE GENOMIC DNA]</scope>
    <source>
        <strain evidence="2 3">So ce836</strain>
    </source>
</reference>
<gene>
    <name evidence="2" type="ORF">SOCE836_018730</name>
</gene>
<proteinExistence type="predicted"/>
<evidence type="ECO:0008006" key="4">
    <source>
        <dbReference type="Google" id="ProtNLM"/>
    </source>
</evidence>
<dbReference type="AlphaFoldDB" id="A0A4P2QIM1"/>
<protein>
    <recommendedName>
        <fullName evidence="4">Thioredoxin domain-containing protein</fullName>
    </recommendedName>
</protein>
<sequence>MRQRRGSPSGRPPGCAGSNCAGRSSCGPSAVYPRCEAPCWRAIFSTSLDPCVVSSSRCRVGAPGACCSLPTCCSACLRGPACSFVGFMMSPWSPIADCKAPGCQAGAGPTFLAMPRHAAAAPTFVLFHGGRDLDRRSGVTSRADLERWIAGQTGQPSTRASHA</sequence>
<evidence type="ECO:0000313" key="2">
    <source>
        <dbReference type="EMBL" id="AUX29780.1"/>
    </source>
</evidence>
<name>A0A4P2QIM1_SORCE</name>
<organism evidence="2 3">
    <name type="scientific">Sorangium cellulosum</name>
    <name type="common">Polyangium cellulosum</name>
    <dbReference type="NCBI Taxonomy" id="56"/>
    <lineage>
        <taxon>Bacteria</taxon>
        <taxon>Pseudomonadati</taxon>
        <taxon>Myxococcota</taxon>
        <taxon>Polyangia</taxon>
        <taxon>Polyangiales</taxon>
        <taxon>Polyangiaceae</taxon>
        <taxon>Sorangium</taxon>
    </lineage>
</organism>